<dbReference type="RefSeq" id="WP_009286810.1">
    <property type="nucleotide sequence ID" value="NZ_AOPO01000003.1"/>
</dbReference>
<dbReference type="InterPro" id="IPR049050">
    <property type="entry name" value="nSTAND3"/>
</dbReference>
<feature type="region of interest" description="Disordered" evidence="1">
    <location>
        <begin position="509"/>
        <end position="537"/>
    </location>
</feature>
<protein>
    <recommendedName>
        <fullName evidence="2">Novel STAND NTPase 3 domain-containing protein</fullName>
    </recommendedName>
</protein>
<sequence length="1296" mass="141821">MSIEIIGQQKYRFQDHVCALLAVLASGNPGASLQIEPKDGEDALLQTTEGGVARTVEVQVKGATTAITHDVLADWLVHYPAHGDSGSLLERISSDSSRSVLFVASGRCNDAVVPHAVPLSVHTTHVPKGRVTTTTECGMRESLNNYETGTSSTDSELTKRRRANIGTLLVVTPAASLKAALQRVLITERLDEAEVLRRIRATLEAVHRVVPDRVEEATRRITEIVVTEKKTGVNVLPQVDGVISWSSAVDPLVAASYVSRGEECALLNRLSLDSALLLTGAPRVGKTSCARNLAYSLQSQGYSVRICTDISEAERYLTEPVTGNRAALVDDPLGGAHAADNAARELTLLGALIPKLANGRRLIVSQAQDRLLQISRCHSVSVVRTGNLPWVEMSIGTNDFLGGLWSALTADYSVPPALETLVAEGIEAGQLDLEPGCLVYLAANHDRVGANAQLADVISYARQDSKSLGDALREEQLAPLMSALAIASTPSLRSAELELAFVLDDKRSDRPGESNVKSITSSWPSRASTKPSAPPPSYVPLPALSAQQVNDLDRLELRRMVSRASRRYTFSHPFYRASAESLVDAATTRSIESALSALERALFTLDADASRAAATNLGWVYRNLNTEEGRQGVVNIAVRGLRSIFPAVRDLCFEFLARRLASLSVKEQGKVPDWVRSVTVMKLSSVEWTEDGQPRIPSATVGDRLEVDPFPASVSQVEVADALALFDSERPHTLSAHDAARAVMFLQRSPGQLTLQMASRLLSFDISMVRAPVAHLWLGSPRNGDHLLLQRIFNEQHPSVTKAAYYGVLEAWPDCGEARRAALISGLQVMADSPISAAVLIDSLVLIAREEYGGPETPWLLFEALMPKVLRQLPLGASFRDERLYHVVKDAIGNISTQSLLEIIDRWIELVHQYALSGIPSDYILGVTDILISGVPSDIGERGAWIKRLLAVPGTASRIRVVSDLVSAWDDLTDVERACLLKYLTTAVLDVMWLQAAALTRSDVPSEIQKTLLPAGLTLASAPGEIISGLPGSVLEACVHVYTGDHPAIYYVGAHASRNIAWEAVIRRIVRMPDHSMFEVAWEWLSSMGQEEELAEVACVLGVAHAERLAGLLLERKQRTTGEFMANVWAVLFGLPVSQDVKSDWLARMAALAPNALDSLDEHKSWIPESHRDEFLSHFESDRALLKLAVTFLRVLKVVQDGDDAGEENEVEHEELLTTGPQLKSEMLKLIEVMLDKNPPKHWQTYDIVLKFMGLGKFSDDCFKRKVQELRSRAIELSQDRPARRRQTPKNWEGRS</sequence>
<evidence type="ECO:0000313" key="3">
    <source>
        <dbReference type="EMBL" id="ELY21980.1"/>
    </source>
</evidence>
<evidence type="ECO:0000256" key="1">
    <source>
        <dbReference type="SAM" id="MobiDB-lite"/>
    </source>
</evidence>
<organism evidence="3 4">
    <name type="scientific">Vreelandella titanicae BH1</name>
    <dbReference type="NCBI Taxonomy" id="1204738"/>
    <lineage>
        <taxon>Bacteria</taxon>
        <taxon>Pseudomonadati</taxon>
        <taxon>Pseudomonadota</taxon>
        <taxon>Gammaproteobacteria</taxon>
        <taxon>Oceanospirillales</taxon>
        <taxon>Halomonadaceae</taxon>
        <taxon>Vreelandella</taxon>
    </lineage>
</organism>
<proteinExistence type="predicted"/>
<reference evidence="3 4" key="1">
    <citation type="journal article" date="2013" name="Genome Announc.">
        <title>Draft Genome of the Marine Gammaproteobacterium Halomonas titanicae.</title>
        <authorList>
            <person name="Sanchez-Porro C."/>
            <person name="de la Haba R.R."/>
            <person name="Cruz-Hernandez N."/>
            <person name="Gonzalez J.M."/>
            <person name="Reyes-Guirao C."/>
            <person name="Navarro-Sampedro L."/>
            <person name="Carballo M."/>
            <person name="Ventosa A."/>
        </authorList>
    </citation>
    <scope>NUCLEOTIDE SEQUENCE [LARGE SCALE GENOMIC DNA]</scope>
    <source>
        <strain evidence="3 4">BH1</strain>
    </source>
</reference>
<dbReference type="Pfam" id="PF20720">
    <property type="entry name" value="nSTAND3"/>
    <property type="match status" value="1"/>
</dbReference>
<dbReference type="PATRIC" id="fig|1204738.3.peg.1648"/>
<gene>
    <name evidence="3" type="ORF">HALTITAN_1103</name>
</gene>
<accession>L9UAN2</accession>
<feature type="compositionally biased region" description="Polar residues" evidence="1">
    <location>
        <begin position="515"/>
        <end position="530"/>
    </location>
</feature>
<dbReference type="EMBL" id="AOPO01000003">
    <property type="protein sequence ID" value="ELY21980.1"/>
    <property type="molecule type" value="Genomic_DNA"/>
</dbReference>
<evidence type="ECO:0000313" key="4">
    <source>
        <dbReference type="Proteomes" id="UP000011651"/>
    </source>
</evidence>
<feature type="domain" description="Novel STAND NTPase 3" evidence="2">
    <location>
        <begin position="266"/>
        <end position="356"/>
    </location>
</feature>
<evidence type="ECO:0000259" key="2">
    <source>
        <dbReference type="Pfam" id="PF20720"/>
    </source>
</evidence>
<name>L9UAN2_9GAMM</name>
<comment type="caution">
    <text evidence="3">The sequence shown here is derived from an EMBL/GenBank/DDBJ whole genome shotgun (WGS) entry which is preliminary data.</text>
</comment>
<dbReference type="Proteomes" id="UP000011651">
    <property type="component" value="Unassembled WGS sequence"/>
</dbReference>